<name>A0A392NDG4_9FABA</name>
<organism evidence="2 3">
    <name type="scientific">Trifolium medium</name>
    <dbReference type="NCBI Taxonomy" id="97028"/>
    <lineage>
        <taxon>Eukaryota</taxon>
        <taxon>Viridiplantae</taxon>
        <taxon>Streptophyta</taxon>
        <taxon>Embryophyta</taxon>
        <taxon>Tracheophyta</taxon>
        <taxon>Spermatophyta</taxon>
        <taxon>Magnoliopsida</taxon>
        <taxon>eudicotyledons</taxon>
        <taxon>Gunneridae</taxon>
        <taxon>Pentapetalae</taxon>
        <taxon>rosids</taxon>
        <taxon>fabids</taxon>
        <taxon>Fabales</taxon>
        <taxon>Fabaceae</taxon>
        <taxon>Papilionoideae</taxon>
        <taxon>50 kb inversion clade</taxon>
        <taxon>NPAAA clade</taxon>
        <taxon>Hologalegina</taxon>
        <taxon>IRL clade</taxon>
        <taxon>Trifolieae</taxon>
        <taxon>Trifolium</taxon>
    </lineage>
</organism>
<proteinExistence type="predicted"/>
<sequence>MGFNGNTMFHGWVAWLCCKTTWVSVWFPVKVATVNRICNCSDLLFTGYVLWCSENEMVATFRWLLFVGTGINGVVLQTCSDSRLLRTSSLMWHTRGSSGNVDRFRADGRFIRLELLGLLVYLL</sequence>
<comment type="caution">
    <text evidence="2">The sequence shown here is derived from an EMBL/GenBank/DDBJ whole genome shotgun (WGS) entry which is preliminary data.</text>
</comment>
<dbReference type="Proteomes" id="UP000265520">
    <property type="component" value="Unassembled WGS sequence"/>
</dbReference>
<reference evidence="2 3" key="1">
    <citation type="journal article" date="2018" name="Front. Plant Sci.">
        <title>Red Clover (Trifolium pratense) and Zigzag Clover (T. medium) - A Picture of Genomic Similarities and Differences.</title>
        <authorList>
            <person name="Dluhosova J."/>
            <person name="Istvanek J."/>
            <person name="Nedelnik J."/>
            <person name="Repkova J."/>
        </authorList>
    </citation>
    <scope>NUCLEOTIDE SEQUENCE [LARGE SCALE GENOMIC DNA]</scope>
    <source>
        <strain evidence="3">cv. 10/8</strain>
        <tissue evidence="2">Leaf</tissue>
    </source>
</reference>
<accession>A0A392NDG4</accession>
<gene>
    <name evidence="2" type="ORF">A2U01_0018913</name>
</gene>
<evidence type="ECO:0000256" key="1">
    <source>
        <dbReference type="SAM" id="SignalP"/>
    </source>
</evidence>
<evidence type="ECO:0008006" key="4">
    <source>
        <dbReference type="Google" id="ProtNLM"/>
    </source>
</evidence>
<feature type="signal peptide" evidence="1">
    <location>
        <begin position="1"/>
        <end position="25"/>
    </location>
</feature>
<evidence type="ECO:0000313" key="3">
    <source>
        <dbReference type="Proteomes" id="UP000265520"/>
    </source>
</evidence>
<feature type="chain" id="PRO_5017456062" description="Secreted protein" evidence="1">
    <location>
        <begin position="26"/>
        <end position="123"/>
    </location>
</feature>
<dbReference type="EMBL" id="LXQA010036248">
    <property type="protein sequence ID" value="MCH97916.1"/>
    <property type="molecule type" value="Genomic_DNA"/>
</dbReference>
<keyword evidence="3" id="KW-1185">Reference proteome</keyword>
<keyword evidence="1" id="KW-0732">Signal</keyword>
<feature type="non-terminal residue" evidence="2">
    <location>
        <position position="123"/>
    </location>
</feature>
<dbReference type="AlphaFoldDB" id="A0A392NDG4"/>
<protein>
    <recommendedName>
        <fullName evidence="4">Secreted protein</fullName>
    </recommendedName>
</protein>
<evidence type="ECO:0000313" key="2">
    <source>
        <dbReference type="EMBL" id="MCH97916.1"/>
    </source>
</evidence>